<organism evidence="1 2">
    <name type="scientific">Tetraparma gracilis</name>
    <dbReference type="NCBI Taxonomy" id="2962635"/>
    <lineage>
        <taxon>Eukaryota</taxon>
        <taxon>Sar</taxon>
        <taxon>Stramenopiles</taxon>
        <taxon>Ochrophyta</taxon>
        <taxon>Bolidophyceae</taxon>
        <taxon>Parmales</taxon>
        <taxon>Triparmaceae</taxon>
        <taxon>Tetraparma</taxon>
    </lineage>
</organism>
<sequence>DGIAMANLLVDSVAAFKKGSSWSARSKMGRLALSVMMEKNAAMRELHKENPWFSSMLVKVLGNKPAPLSTVDKRLEELTEADGRKIGKSLAAMLLANTTAAAAVDEWTRAFPSMKEFAEKTPFFRPFMDKVATQQLQVADWGMKFR</sequence>
<dbReference type="EMBL" id="BRYB01006910">
    <property type="protein sequence ID" value="GMI50365.1"/>
    <property type="molecule type" value="Genomic_DNA"/>
</dbReference>
<gene>
    <name evidence="1" type="ORF">TeGR_g2327</name>
</gene>
<comment type="caution">
    <text evidence="1">The sequence shown here is derived from an EMBL/GenBank/DDBJ whole genome shotgun (WGS) entry which is preliminary data.</text>
</comment>
<protein>
    <submittedName>
        <fullName evidence="1">Uncharacterized protein</fullName>
    </submittedName>
</protein>
<name>A0ABQ6N9M0_9STRA</name>
<keyword evidence="2" id="KW-1185">Reference proteome</keyword>
<evidence type="ECO:0000313" key="2">
    <source>
        <dbReference type="Proteomes" id="UP001165060"/>
    </source>
</evidence>
<dbReference type="Proteomes" id="UP001165060">
    <property type="component" value="Unassembled WGS sequence"/>
</dbReference>
<feature type="non-terminal residue" evidence="1">
    <location>
        <position position="146"/>
    </location>
</feature>
<reference evidence="1 2" key="1">
    <citation type="journal article" date="2023" name="Commun. Biol.">
        <title>Genome analysis of Parmales, the sister group of diatoms, reveals the evolutionary specialization of diatoms from phago-mixotrophs to photoautotrophs.</title>
        <authorList>
            <person name="Ban H."/>
            <person name="Sato S."/>
            <person name="Yoshikawa S."/>
            <person name="Yamada K."/>
            <person name="Nakamura Y."/>
            <person name="Ichinomiya M."/>
            <person name="Sato N."/>
            <person name="Blanc-Mathieu R."/>
            <person name="Endo H."/>
            <person name="Kuwata A."/>
            <person name="Ogata H."/>
        </authorList>
    </citation>
    <scope>NUCLEOTIDE SEQUENCE [LARGE SCALE GENOMIC DNA]</scope>
</reference>
<accession>A0ABQ6N9M0</accession>
<proteinExistence type="predicted"/>
<evidence type="ECO:0000313" key="1">
    <source>
        <dbReference type="EMBL" id="GMI50365.1"/>
    </source>
</evidence>
<feature type="non-terminal residue" evidence="1">
    <location>
        <position position="1"/>
    </location>
</feature>